<feature type="non-terminal residue" evidence="6">
    <location>
        <position position="118"/>
    </location>
</feature>
<evidence type="ECO:0000256" key="2">
    <source>
        <dbReference type="ARBA" id="ARBA00008803"/>
    </source>
</evidence>
<evidence type="ECO:0000256" key="4">
    <source>
        <dbReference type="ARBA" id="ARBA00022989"/>
    </source>
</evidence>
<keyword evidence="4" id="KW-1133">Transmembrane helix</keyword>
<evidence type="ECO:0000256" key="1">
    <source>
        <dbReference type="ARBA" id="ARBA00004141"/>
    </source>
</evidence>
<dbReference type="GO" id="GO:0005789">
    <property type="term" value="C:endoplasmic reticulum membrane"/>
    <property type="evidence" value="ECO:0007669"/>
    <property type="project" value="TreeGrafter"/>
</dbReference>
<dbReference type="STRING" id="104452.A0A0L7LUM8"/>
<keyword evidence="7" id="KW-1185">Reference proteome</keyword>
<protein>
    <submittedName>
        <fullName evidence="6">Protein TAPT1-like protein</fullName>
    </submittedName>
</protein>
<proteinExistence type="inferred from homology"/>
<dbReference type="Proteomes" id="UP000037510">
    <property type="component" value="Unassembled WGS sequence"/>
</dbReference>
<dbReference type="AlphaFoldDB" id="A0A0L7LUM8"/>
<dbReference type="PANTHER" id="PTHR13317">
    <property type="entry name" value="TRANSMEMBRANE ANTERIOR POSTERIOR TRANSFORMATION PROTEIN 1 HOMOLOG"/>
    <property type="match status" value="1"/>
</dbReference>
<evidence type="ECO:0000256" key="3">
    <source>
        <dbReference type="ARBA" id="ARBA00022692"/>
    </source>
</evidence>
<comment type="similarity">
    <text evidence="2">Belongs to the TAPT1 family.</text>
</comment>
<dbReference type="Pfam" id="PF05346">
    <property type="entry name" value="DUF747"/>
    <property type="match status" value="1"/>
</dbReference>
<reference evidence="6 7" key="1">
    <citation type="journal article" date="2015" name="Genome Biol. Evol.">
        <title>The genome of winter moth (Operophtera brumata) provides a genomic perspective on sexual dimorphism and phenology.</title>
        <authorList>
            <person name="Derks M.F."/>
            <person name="Smit S."/>
            <person name="Salis L."/>
            <person name="Schijlen E."/>
            <person name="Bossers A."/>
            <person name="Mateman C."/>
            <person name="Pijl A.S."/>
            <person name="de Ridder D."/>
            <person name="Groenen M.A."/>
            <person name="Visser M.E."/>
            <person name="Megens H.J."/>
        </authorList>
    </citation>
    <scope>NUCLEOTIDE SEQUENCE [LARGE SCALE GENOMIC DNA]</scope>
    <source>
        <strain evidence="6">WM2013NL</strain>
        <tissue evidence="6">Head and thorax</tissue>
    </source>
</reference>
<dbReference type="GO" id="GO:0045724">
    <property type="term" value="P:positive regulation of cilium assembly"/>
    <property type="evidence" value="ECO:0007669"/>
    <property type="project" value="TreeGrafter"/>
</dbReference>
<keyword evidence="5" id="KW-0472">Membrane</keyword>
<evidence type="ECO:0000256" key="5">
    <source>
        <dbReference type="ARBA" id="ARBA00023136"/>
    </source>
</evidence>
<gene>
    <name evidence="6" type="ORF">OBRU01_01009</name>
</gene>
<comment type="subcellular location">
    <subcellularLocation>
        <location evidence="1">Membrane</location>
        <topology evidence="1">Multi-pass membrane protein</topology>
    </subcellularLocation>
</comment>
<name>A0A0L7LUM8_OPEBR</name>
<evidence type="ECO:0000313" key="6">
    <source>
        <dbReference type="EMBL" id="KOB79119.1"/>
    </source>
</evidence>
<evidence type="ECO:0000313" key="7">
    <source>
        <dbReference type="Proteomes" id="UP000037510"/>
    </source>
</evidence>
<comment type="caution">
    <text evidence="6">The sequence shown here is derived from an EMBL/GenBank/DDBJ whole genome shotgun (WGS) entry which is preliminary data.</text>
</comment>
<feature type="non-terminal residue" evidence="6">
    <location>
        <position position="1"/>
    </location>
</feature>
<keyword evidence="3" id="KW-0812">Transmembrane</keyword>
<dbReference type="EMBL" id="JTDY01000058">
    <property type="protein sequence ID" value="KOB79119.1"/>
    <property type="molecule type" value="Genomic_DNA"/>
</dbReference>
<dbReference type="PANTHER" id="PTHR13317:SF4">
    <property type="entry name" value="TRANSMEMBRANE ANTERIOR POSTERIOR TRANSFORMATION PROTEIN 1 HOMOLOG"/>
    <property type="match status" value="1"/>
</dbReference>
<dbReference type="GO" id="GO:0036064">
    <property type="term" value="C:ciliary basal body"/>
    <property type="evidence" value="ECO:0007669"/>
    <property type="project" value="TreeGrafter"/>
</dbReference>
<sequence>FNEIPYGVYREYTVSLAYDVAQTRQKYAFSDHSDLVARRMGFIPLPLGVTASPKKPTQLKFLIPDDVALRHRPERSVLPQRQDDRAAQARAAGLLGTGTGMDHLHCLSLSTREIIQML</sequence>
<organism evidence="6 7">
    <name type="scientific">Operophtera brumata</name>
    <name type="common">Winter moth</name>
    <name type="synonym">Phalaena brumata</name>
    <dbReference type="NCBI Taxonomy" id="104452"/>
    <lineage>
        <taxon>Eukaryota</taxon>
        <taxon>Metazoa</taxon>
        <taxon>Ecdysozoa</taxon>
        <taxon>Arthropoda</taxon>
        <taxon>Hexapoda</taxon>
        <taxon>Insecta</taxon>
        <taxon>Pterygota</taxon>
        <taxon>Neoptera</taxon>
        <taxon>Endopterygota</taxon>
        <taxon>Lepidoptera</taxon>
        <taxon>Glossata</taxon>
        <taxon>Ditrysia</taxon>
        <taxon>Geometroidea</taxon>
        <taxon>Geometridae</taxon>
        <taxon>Larentiinae</taxon>
        <taxon>Operophtera</taxon>
    </lineage>
</organism>
<accession>A0A0L7LUM8</accession>
<dbReference type="InterPro" id="IPR008010">
    <property type="entry name" value="Tatp1"/>
</dbReference>